<dbReference type="AlphaFoldDB" id="A0A7W8EIE4"/>
<name>A0A7W8EIE4_9ACTN</name>
<evidence type="ECO:0000313" key="3">
    <source>
        <dbReference type="Proteomes" id="UP000568380"/>
    </source>
</evidence>
<keyword evidence="1" id="KW-0472">Membrane</keyword>
<keyword evidence="1" id="KW-0812">Transmembrane</keyword>
<protein>
    <recommendedName>
        <fullName evidence="4">DUF4118 domain-containing protein</fullName>
    </recommendedName>
</protein>
<feature type="transmembrane region" description="Helical" evidence="1">
    <location>
        <begin position="34"/>
        <end position="51"/>
    </location>
</feature>
<feature type="transmembrane region" description="Helical" evidence="1">
    <location>
        <begin position="58"/>
        <end position="77"/>
    </location>
</feature>
<sequence length="145" mass="15585">METSKTPLSFLLAGGFCTMVLASAVTALVFHDTAARVGAMAWVVFCFAWLARRAFAAPAAALMAWLFTTGFLIHHLGTLAFERADLLRLGLFEIVALLGVAAAAGIRLAARVDKKVRTARQEDLLPQTAYEPRVGEQAGTRHITA</sequence>
<reference evidence="2 3" key="1">
    <citation type="submission" date="2020-08" db="EMBL/GenBank/DDBJ databases">
        <title>Genomic Encyclopedia of Type Strains, Phase IV (KMG-IV): sequencing the most valuable type-strain genomes for metagenomic binning, comparative biology and taxonomic classification.</title>
        <authorList>
            <person name="Goeker M."/>
        </authorList>
    </citation>
    <scope>NUCLEOTIDE SEQUENCE [LARGE SCALE GENOMIC DNA]</scope>
    <source>
        <strain evidence="2 3">DSM 45385</strain>
    </source>
</reference>
<gene>
    <name evidence="2" type="ORF">HNR40_007420</name>
</gene>
<dbReference type="EMBL" id="JACHIN010000012">
    <property type="protein sequence ID" value="MBB5081925.1"/>
    <property type="molecule type" value="Genomic_DNA"/>
</dbReference>
<comment type="caution">
    <text evidence="2">The sequence shown here is derived from an EMBL/GenBank/DDBJ whole genome shotgun (WGS) entry which is preliminary data.</text>
</comment>
<evidence type="ECO:0000256" key="1">
    <source>
        <dbReference type="SAM" id="Phobius"/>
    </source>
</evidence>
<keyword evidence="3" id="KW-1185">Reference proteome</keyword>
<proteinExistence type="predicted"/>
<keyword evidence="1" id="KW-1133">Transmembrane helix</keyword>
<feature type="transmembrane region" description="Helical" evidence="1">
    <location>
        <begin position="89"/>
        <end position="110"/>
    </location>
</feature>
<dbReference type="RefSeq" id="WP_184969707.1">
    <property type="nucleotide sequence ID" value="NZ_JACHIN010000012.1"/>
</dbReference>
<evidence type="ECO:0008006" key="4">
    <source>
        <dbReference type="Google" id="ProtNLM"/>
    </source>
</evidence>
<accession>A0A7W8EIE4</accession>
<organism evidence="2 3">
    <name type="scientific">Nonomuraea endophytica</name>
    <dbReference type="NCBI Taxonomy" id="714136"/>
    <lineage>
        <taxon>Bacteria</taxon>
        <taxon>Bacillati</taxon>
        <taxon>Actinomycetota</taxon>
        <taxon>Actinomycetes</taxon>
        <taxon>Streptosporangiales</taxon>
        <taxon>Streptosporangiaceae</taxon>
        <taxon>Nonomuraea</taxon>
    </lineage>
</organism>
<dbReference type="Proteomes" id="UP000568380">
    <property type="component" value="Unassembled WGS sequence"/>
</dbReference>
<evidence type="ECO:0000313" key="2">
    <source>
        <dbReference type="EMBL" id="MBB5081925.1"/>
    </source>
</evidence>